<dbReference type="EMBL" id="AP027732">
    <property type="protein sequence ID" value="BDZ51353.1"/>
    <property type="molecule type" value="Genomic_DNA"/>
</dbReference>
<dbReference type="Proteomes" id="UP001321486">
    <property type="component" value="Chromosome"/>
</dbReference>
<proteinExistence type="predicted"/>
<protein>
    <submittedName>
        <fullName evidence="1">Uncharacterized protein</fullName>
    </submittedName>
</protein>
<evidence type="ECO:0000313" key="1">
    <source>
        <dbReference type="EMBL" id="BDZ51353.1"/>
    </source>
</evidence>
<evidence type="ECO:0000313" key="2">
    <source>
        <dbReference type="Proteomes" id="UP001321486"/>
    </source>
</evidence>
<organism evidence="1 2">
    <name type="scientific">Frondihabitans sucicola</name>
    <dbReference type="NCBI Taxonomy" id="1268041"/>
    <lineage>
        <taxon>Bacteria</taxon>
        <taxon>Bacillati</taxon>
        <taxon>Actinomycetota</taxon>
        <taxon>Actinomycetes</taxon>
        <taxon>Micrococcales</taxon>
        <taxon>Microbacteriaceae</taxon>
        <taxon>Frondihabitans</taxon>
    </lineage>
</organism>
<gene>
    <name evidence="1" type="ORF">GCM10025867_35940</name>
</gene>
<name>A0ABM8GSS4_9MICO</name>
<keyword evidence="2" id="KW-1185">Reference proteome</keyword>
<sequence length="54" mass="5987">MVVYAGFGEALHEVHVDVRLEDFAGNSVRRVFDRDLGARGDDGIDAAEVVLRRD</sequence>
<accession>A0ABM8GSS4</accession>
<reference evidence="2" key="1">
    <citation type="journal article" date="2019" name="Int. J. Syst. Evol. Microbiol.">
        <title>The Global Catalogue of Microorganisms (GCM) 10K type strain sequencing project: providing services to taxonomists for standard genome sequencing and annotation.</title>
        <authorList>
            <consortium name="The Broad Institute Genomics Platform"/>
            <consortium name="The Broad Institute Genome Sequencing Center for Infectious Disease"/>
            <person name="Wu L."/>
            <person name="Ma J."/>
        </authorList>
    </citation>
    <scope>NUCLEOTIDE SEQUENCE [LARGE SCALE GENOMIC DNA]</scope>
    <source>
        <strain evidence="2">NBRC 108728</strain>
    </source>
</reference>